<keyword evidence="5" id="KW-1185">Reference proteome</keyword>
<dbReference type="Proteomes" id="UP001151760">
    <property type="component" value="Unassembled WGS sequence"/>
</dbReference>
<evidence type="ECO:0000256" key="2">
    <source>
        <dbReference type="PROSITE-ProRule" id="PRU00708"/>
    </source>
</evidence>
<dbReference type="NCBIfam" id="TIGR00756">
    <property type="entry name" value="PPR"/>
    <property type="match status" value="4"/>
</dbReference>
<feature type="repeat" description="PPR" evidence="2">
    <location>
        <begin position="391"/>
        <end position="425"/>
    </location>
</feature>
<dbReference type="InterPro" id="IPR002885">
    <property type="entry name" value="PPR_rpt"/>
</dbReference>
<dbReference type="InterPro" id="IPR011990">
    <property type="entry name" value="TPR-like_helical_dom_sf"/>
</dbReference>
<evidence type="ECO:0000256" key="1">
    <source>
        <dbReference type="ARBA" id="ARBA00022737"/>
    </source>
</evidence>
<evidence type="ECO:0000313" key="4">
    <source>
        <dbReference type="EMBL" id="GJT85469.1"/>
    </source>
</evidence>
<reference evidence="4" key="2">
    <citation type="submission" date="2022-01" db="EMBL/GenBank/DDBJ databases">
        <authorList>
            <person name="Yamashiro T."/>
            <person name="Shiraishi A."/>
            <person name="Satake H."/>
            <person name="Nakayama K."/>
        </authorList>
    </citation>
    <scope>NUCLEOTIDE SEQUENCE</scope>
</reference>
<feature type="repeat" description="PPR" evidence="2">
    <location>
        <begin position="531"/>
        <end position="565"/>
    </location>
</feature>
<reference evidence="4" key="1">
    <citation type="journal article" date="2022" name="Int. J. Mol. Sci.">
        <title>Draft Genome of Tanacetum Coccineum: Genomic Comparison of Closely Related Tanacetum-Family Plants.</title>
        <authorList>
            <person name="Yamashiro T."/>
            <person name="Shiraishi A."/>
            <person name="Nakayama K."/>
            <person name="Satake H."/>
        </authorList>
    </citation>
    <scope>NUCLEOTIDE SEQUENCE</scope>
</reference>
<dbReference type="PROSITE" id="PS51375">
    <property type="entry name" value="PPR"/>
    <property type="match status" value="5"/>
</dbReference>
<dbReference type="Pfam" id="PF01535">
    <property type="entry name" value="PPR"/>
    <property type="match status" value="3"/>
</dbReference>
<dbReference type="PANTHER" id="PTHR46862">
    <property type="entry name" value="OS07G0661900 PROTEIN"/>
    <property type="match status" value="1"/>
</dbReference>
<feature type="repeat" description="PPR" evidence="2">
    <location>
        <begin position="426"/>
        <end position="460"/>
    </location>
</feature>
<dbReference type="EMBL" id="BQNB010019454">
    <property type="protein sequence ID" value="GJT85469.1"/>
    <property type="molecule type" value="Genomic_DNA"/>
</dbReference>
<comment type="caution">
    <text evidence="4">The sequence shown here is derived from an EMBL/GenBank/DDBJ whole genome shotgun (WGS) entry which is preliminary data.</text>
</comment>
<feature type="compositionally biased region" description="Basic and acidic residues" evidence="3">
    <location>
        <begin position="250"/>
        <end position="261"/>
    </location>
</feature>
<dbReference type="Gene3D" id="1.25.40.10">
    <property type="entry name" value="Tetratricopeptide repeat domain"/>
    <property type="match status" value="2"/>
</dbReference>
<proteinExistence type="predicted"/>
<organism evidence="4 5">
    <name type="scientific">Tanacetum coccineum</name>
    <dbReference type="NCBI Taxonomy" id="301880"/>
    <lineage>
        <taxon>Eukaryota</taxon>
        <taxon>Viridiplantae</taxon>
        <taxon>Streptophyta</taxon>
        <taxon>Embryophyta</taxon>
        <taxon>Tracheophyta</taxon>
        <taxon>Spermatophyta</taxon>
        <taxon>Magnoliopsida</taxon>
        <taxon>eudicotyledons</taxon>
        <taxon>Gunneridae</taxon>
        <taxon>Pentapetalae</taxon>
        <taxon>asterids</taxon>
        <taxon>campanulids</taxon>
        <taxon>Asterales</taxon>
        <taxon>Asteraceae</taxon>
        <taxon>Asteroideae</taxon>
        <taxon>Anthemideae</taxon>
        <taxon>Anthemidinae</taxon>
        <taxon>Tanacetum</taxon>
    </lineage>
</organism>
<gene>
    <name evidence="4" type="ORF">Tco_1067186</name>
</gene>
<dbReference type="Pfam" id="PF13812">
    <property type="entry name" value="PPR_3"/>
    <property type="match status" value="1"/>
</dbReference>
<accession>A0ABQ5HDE7</accession>
<dbReference type="PANTHER" id="PTHR46862:SF2">
    <property type="entry name" value="OS02G0611400 PROTEIN"/>
    <property type="match status" value="1"/>
</dbReference>
<name>A0ABQ5HDE7_9ASTR</name>
<feature type="repeat" description="PPR" evidence="2">
    <location>
        <begin position="461"/>
        <end position="495"/>
    </location>
</feature>
<evidence type="ECO:0000256" key="3">
    <source>
        <dbReference type="SAM" id="MobiDB-lite"/>
    </source>
</evidence>
<keyword evidence="1" id="KW-0677">Repeat</keyword>
<protein>
    <submittedName>
        <fullName evidence="4">Protein nuclear fusion defective 5, mitochondrial</fullName>
    </submittedName>
</protein>
<sequence>MDNYRLSSMEKDVTMRSLYSRSPGRIIMTLKHLLSRLNINKLSRLSTVANYATRCVLTTLRKPENCRNVGNPIGSLGFSRFIHSRQESAFSGAKGVGSVNVDLDDDDLVMDEFLSRFVWIMRGKLTDVYVDADKEEINAMLRIIVGKVLSEMEEGRLGDLMASASESEEFSEDLWRTVWEVSNVVLEDMKKAKKKEKMKKFLQSDNVKEMARFAGEIGIRGDLLRECRFKWAREELEDSEFYESLERMRRESKEPEVKTQDLESNVEGENDDDDQVVALPKRSGNIKYNIYGLDLSKPKWAEVAENINESEGSVWPQEPKAISGKCKIVTEKILSLKVDDDLTPLIAEWIDLLQPTRVDWIALLGRMKEKNDRLYFKIAELLIDEESFQSNIRDYSKLVDAHAELNQLNDAERIIRKMNEKGIEPDILTKTIMVHMYSKSGNLTLAKEAFESLRSQGFQPDVKVYSSMIMAYVNAGDHKSSDSLMRDLESKSLKPSKDLYLSLLRSYAQKADPLGAGRISNRMELAGYHPSLESCTYLVEAYSRKGNPDQARSHFDEIIKLGYKPDDQCIARMIAAYAHKNLLDKALHLLLQLEKDGIEHSVATYSVLVDWLGKLKLIDEVEDLLGKFAEKGVSPSLDVHISLCDMYARAKEEKKALQALGVLEANKDKLKPEEFEKVISALMAGGFQKDAERLNQLMTARGFKTSDKLKMTLHAAEIFSSKKPLSMK</sequence>
<feature type="repeat" description="PPR" evidence="2">
    <location>
        <begin position="601"/>
        <end position="635"/>
    </location>
</feature>
<feature type="region of interest" description="Disordered" evidence="3">
    <location>
        <begin position="250"/>
        <end position="271"/>
    </location>
</feature>
<evidence type="ECO:0000313" key="5">
    <source>
        <dbReference type="Proteomes" id="UP001151760"/>
    </source>
</evidence>